<dbReference type="KEGG" id="pgri:PgNI_05722"/>
<organism evidence="1 2">
    <name type="scientific">Pyricularia grisea</name>
    <name type="common">Crabgrass-specific blast fungus</name>
    <name type="synonym">Magnaporthe grisea</name>
    <dbReference type="NCBI Taxonomy" id="148305"/>
    <lineage>
        <taxon>Eukaryota</taxon>
        <taxon>Fungi</taxon>
        <taxon>Dikarya</taxon>
        <taxon>Ascomycota</taxon>
        <taxon>Pezizomycotina</taxon>
        <taxon>Sordariomycetes</taxon>
        <taxon>Sordariomycetidae</taxon>
        <taxon>Magnaporthales</taxon>
        <taxon>Pyriculariaceae</taxon>
        <taxon>Pyricularia</taxon>
    </lineage>
</organism>
<reference evidence="2" key="3">
    <citation type="submission" date="2025-08" db="UniProtKB">
        <authorList>
            <consortium name="RefSeq"/>
        </authorList>
    </citation>
    <scope>IDENTIFICATION</scope>
    <source>
        <strain evidence="2">NI907</strain>
    </source>
</reference>
<reference evidence="2" key="2">
    <citation type="submission" date="2019-10" db="EMBL/GenBank/DDBJ databases">
        <authorList>
            <consortium name="NCBI Genome Project"/>
        </authorList>
    </citation>
    <scope>NUCLEOTIDE SEQUENCE</scope>
    <source>
        <strain evidence="2">NI907</strain>
    </source>
</reference>
<proteinExistence type="predicted"/>
<dbReference type="AlphaFoldDB" id="A0A6P8B7G2"/>
<evidence type="ECO:0000313" key="2">
    <source>
        <dbReference type="RefSeq" id="XP_030983073.1"/>
    </source>
</evidence>
<sequence length="115" mass="12746">MTTNTHQLQGGPVGAHSQSRIIDALENAVARARGRVGTHWGAKSGRAWHGNVALDVHRPEHDVGDHLGLAEDATILSGAELGRQIRVNLWDFRPDLLSRHHREGDEEAQQRSWEP</sequence>
<dbReference type="Proteomes" id="UP000515153">
    <property type="component" value="Chromosome I"/>
</dbReference>
<gene>
    <name evidence="2" type="ORF">PgNI_05722</name>
</gene>
<dbReference type="RefSeq" id="XP_030983073.1">
    <property type="nucleotide sequence ID" value="XM_031125753.1"/>
</dbReference>
<dbReference type="GeneID" id="41960662"/>
<evidence type="ECO:0000313" key="1">
    <source>
        <dbReference type="Proteomes" id="UP000515153"/>
    </source>
</evidence>
<name>A0A6P8B7G2_PYRGI</name>
<reference evidence="1 2" key="1">
    <citation type="journal article" date="2019" name="Mol. Biol. Evol.">
        <title>Blast fungal genomes show frequent chromosomal changes, gene gains and losses, and effector gene turnover.</title>
        <authorList>
            <person name="Gomez Luciano L.B."/>
            <person name="Jason Tsai I."/>
            <person name="Chuma I."/>
            <person name="Tosa Y."/>
            <person name="Chen Y.H."/>
            <person name="Li J.Y."/>
            <person name="Li M.Y."/>
            <person name="Jade Lu M.Y."/>
            <person name="Nakayashiki H."/>
            <person name="Li W.H."/>
        </authorList>
    </citation>
    <scope>NUCLEOTIDE SEQUENCE [LARGE SCALE GENOMIC DNA]</scope>
    <source>
        <strain evidence="1 2">NI907</strain>
    </source>
</reference>
<protein>
    <submittedName>
        <fullName evidence="2">Uncharacterized protein</fullName>
    </submittedName>
</protein>
<accession>A0A6P8B7G2</accession>
<keyword evidence="1" id="KW-1185">Reference proteome</keyword>